<feature type="region of interest" description="Disordered" evidence="1">
    <location>
        <begin position="97"/>
        <end position="137"/>
    </location>
</feature>
<dbReference type="Proteomes" id="UP000652761">
    <property type="component" value="Unassembled WGS sequence"/>
</dbReference>
<protein>
    <submittedName>
        <fullName evidence="2">Uncharacterized protein</fullName>
    </submittedName>
</protein>
<feature type="region of interest" description="Disordered" evidence="1">
    <location>
        <begin position="1"/>
        <end position="61"/>
    </location>
</feature>
<feature type="compositionally biased region" description="Pro residues" evidence="1">
    <location>
        <begin position="122"/>
        <end position="131"/>
    </location>
</feature>
<feature type="compositionally biased region" description="Basic and acidic residues" evidence="1">
    <location>
        <begin position="15"/>
        <end position="48"/>
    </location>
</feature>
<accession>A0A843V1U8</accession>
<gene>
    <name evidence="2" type="ORF">Taro_020257</name>
</gene>
<dbReference type="AlphaFoldDB" id="A0A843V1U8"/>
<evidence type="ECO:0000313" key="3">
    <source>
        <dbReference type="Proteomes" id="UP000652761"/>
    </source>
</evidence>
<evidence type="ECO:0000313" key="2">
    <source>
        <dbReference type="EMBL" id="MQL87714.1"/>
    </source>
</evidence>
<organism evidence="2 3">
    <name type="scientific">Colocasia esculenta</name>
    <name type="common">Wild taro</name>
    <name type="synonym">Arum esculentum</name>
    <dbReference type="NCBI Taxonomy" id="4460"/>
    <lineage>
        <taxon>Eukaryota</taxon>
        <taxon>Viridiplantae</taxon>
        <taxon>Streptophyta</taxon>
        <taxon>Embryophyta</taxon>
        <taxon>Tracheophyta</taxon>
        <taxon>Spermatophyta</taxon>
        <taxon>Magnoliopsida</taxon>
        <taxon>Liliopsida</taxon>
        <taxon>Araceae</taxon>
        <taxon>Aroideae</taxon>
        <taxon>Colocasieae</taxon>
        <taxon>Colocasia</taxon>
    </lineage>
</organism>
<comment type="caution">
    <text evidence="2">The sequence shown here is derived from an EMBL/GenBank/DDBJ whole genome shotgun (WGS) entry which is preliminary data.</text>
</comment>
<keyword evidence="3" id="KW-1185">Reference proteome</keyword>
<proteinExistence type="predicted"/>
<reference evidence="2" key="1">
    <citation type="submission" date="2017-07" db="EMBL/GenBank/DDBJ databases">
        <title>Taro Niue Genome Assembly and Annotation.</title>
        <authorList>
            <person name="Atibalentja N."/>
            <person name="Keating K."/>
            <person name="Fields C.J."/>
        </authorList>
    </citation>
    <scope>NUCLEOTIDE SEQUENCE</scope>
    <source>
        <strain evidence="2">Niue_2</strain>
        <tissue evidence="2">Leaf</tissue>
    </source>
</reference>
<sequence>MEDEQVEEPPSSSSDRTERRSEMRTEGAAKMRPRAEEERKYLAHDRAAKKAKARPVSRPSRAVAALAMAVAAVWSREDMASATGQAAALCLHAMPLCPENGGTEEMSSSNHAPQRDGKAPASPVPPSPSAPPLRQSTFSADYWDGFYMG</sequence>
<dbReference type="EMBL" id="NMUH01001000">
    <property type="protein sequence ID" value="MQL87714.1"/>
    <property type="molecule type" value="Genomic_DNA"/>
</dbReference>
<evidence type="ECO:0000256" key="1">
    <source>
        <dbReference type="SAM" id="MobiDB-lite"/>
    </source>
</evidence>
<name>A0A843V1U8_COLES</name>